<evidence type="ECO:0000313" key="1">
    <source>
        <dbReference type="EMBL" id="KAF0676723.1"/>
    </source>
</evidence>
<protein>
    <submittedName>
        <fullName evidence="1">Uncharacterized protein</fullName>
    </submittedName>
</protein>
<accession>A0A921TDE6</accession>
<sequence>MRPELTRTFQITEVRHRLGPALVTSIDAELAP</sequence>
<reference evidence="1" key="1">
    <citation type="submission" date="2013-03" db="EMBL/GenBank/DDBJ databases">
        <title>Genome Sequence of the Profundibacterium mesophilum strain KAUST100406-0324T from Red Sea, a novel genus in the family Rhodobacteraceae.</title>
        <authorList>
            <person name="Essack M."/>
            <person name="Alam I."/>
            <person name="Lafi F."/>
            <person name="Alawi W."/>
            <person name="Kamanu F."/>
            <person name="Al-Suwailem A."/>
            <person name="Lee O.O."/>
            <person name="Xu Y."/>
            <person name="Bajic V."/>
            <person name="Qian P.-Y."/>
            <person name="Archer J."/>
        </authorList>
    </citation>
    <scope>NUCLEOTIDE SEQUENCE</scope>
    <source>
        <strain evidence="1">KAUST100406-0324</strain>
    </source>
</reference>
<organism evidence="1 2">
    <name type="scientific">Profundibacterium mesophilum KAUST100406-0324</name>
    <dbReference type="NCBI Taxonomy" id="1037889"/>
    <lineage>
        <taxon>Bacteria</taxon>
        <taxon>Pseudomonadati</taxon>
        <taxon>Pseudomonadota</taxon>
        <taxon>Alphaproteobacteria</taxon>
        <taxon>Rhodobacterales</taxon>
        <taxon>Roseobacteraceae</taxon>
        <taxon>Profundibacterium</taxon>
    </lineage>
</organism>
<proteinExistence type="predicted"/>
<dbReference type="Proteomes" id="UP000698242">
    <property type="component" value="Unassembled WGS sequence"/>
</dbReference>
<comment type="caution">
    <text evidence="1">The sequence shown here is derived from an EMBL/GenBank/DDBJ whole genome shotgun (WGS) entry which is preliminary data.</text>
</comment>
<dbReference type="EMBL" id="APKE01000012">
    <property type="protein sequence ID" value="KAF0676723.1"/>
    <property type="molecule type" value="Genomic_DNA"/>
</dbReference>
<name>A0A921TDE6_9RHOB</name>
<gene>
    <name evidence="1" type="ORF">PMES_00910</name>
</gene>
<keyword evidence="2" id="KW-1185">Reference proteome</keyword>
<dbReference type="AlphaFoldDB" id="A0A921TDE6"/>
<evidence type="ECO:0000313" key="2">
    <source>
        <dbReference type="Proteomes" id="UP000698242"/>
    </source>
</evidence>